<name>A0A812NDI0_9DINO</name>
<keyword evidence="1" id="KW-0812">Transmembrane</keyword>
<dbReference type="AlphaFoldDB" id="A0A812NDI0"/>
<dbReference type="OrthoDB" id="446489at2759"/>
<feature type="transmembrane region" description="Helical" evidence="1">
    <location>
        <begin position="96"/>
        <end position="117"/>
    </location>
</feature>
<evidence type="ECO:0000256" key="1">
    <source>
        <dbReference type="SAM" id="Phobius"/>
    </source>
</evidence>
<keyword evidence="1" id="KW-0472">Membrane</keyword>
<sequence length="381" mass="38700">MLRHYANWQCDDSLVAVLGYNPPFQVKLFSFFEELAEPVRKLAQTAWRSRGKLVHDVKAYVLLFTSMVCSMPARVFRVIQNPKLHALLAEEEDPQALAAVVAGTGGALCLGSVGAVIGVTVGAAVGLCVGAVPALFTFGLSLPLGALLGGSGGLLAGALTGSSAGFVGGATSGTFVAYFRSEIRLAAVFVSAKVYDIYHVIVVRPTNVVKAANRKVRDGVHASTAYTQEKARATADFVKTASANRHVQVSAAGAGFGAAAMGTAGAATGACVGGTVGALVGLVPAVFTFGLSIPIGAAVGGSTGLMVGGAAGCSMGFAGSSQCAHLAVPSLCCPLCCWAHLGKGIQHTPCSIILECRHPSNGRQAKCPASNAPISCSLSYE</sequence>
<proteinExistence type="predicted"/>
<accession>A0A812NDI0</accession>
<keyword evidence="1" id="KW-1133">Transmembrane helix</keyword>
<evidence type="ECO:0000313" key="2">
    <source>
        <dbReference type="EMBL" id="CAE7315349.1"/>
    </source>
</evidence>
<gene>
    <name evidence="2" type="ORF">SNAT2548_LOCUS16548</name>
</gene>
<comment type="caution">
    <text evidence="2">The sequence shown here is derived from an EMBL/GenBank/DDBJ whole genome shotgun (WGS) entry which is preliminary data.</text>
</comment>
<dbReference type="Proteomes" id="UP000604046">
    <property type="component" value="Unassembled WGS sequence"/>
</dbReference>
<protein>
    <submittedName>
        <fullName evidence="2">Uncharacterized protein</fullName>
    </submittedName>
</protein>
<reference evidence="2" key="1">
    <citation type="submission" date="2021-02" db="EMBL/GenBank/DDBJ databases">
        <authorList>
            <person name="Dougan E. K."/>
            <person name="Rhodes N."/>
            <person name="Thang M."/>
            <person name="Chan C."/>
        </authorList>
    </citation>
    <scope>NUCLEOTIDE SEQUENCE</scope>
</reference>
<dbReference type="EMBL" id="CAJNDS010002083">
    <property type="protein sequence ID" value="CAE7315349.1"/>
    <property type="molecule type" value="Genomic_DNA"/>
</dbReference>
<feature type="transmembrane region" description="Helical" evidence="1">
    <location>
        <begin position="124"/>
        <end position="148"/>
    </location>
</feature>
<keyword evidence="3" id="KW-1185">Reference proteome</keyword>
<feature type="transmembrane region" description="Helical" evidence="1">
    <location>
        <begin position="154"/>
        <end position="179"/>
    </location>
</feature>
<feature type="transmembrane region" description="Helical" evidence="1">
    <location>
        <begin position="57"/>
        <end position="76"/>
    </location>
</feature>
<organism evidence="2 3">
    <name type="scientific">Symbiodinium natans</name>
    <dbReference type="NCBI Taxonomy" id="878477"/>
    <lineage>
        <taxon>Eukaryota</taxon>
        <taxon>Sar</taxon>
        <taxon>Alveolata</taxon>
        <taxon>Dinophyceae</taxon>
        <taxon>Suessiales</taxon>
        <taxon>Symbiodiniaceae</taxon>
        <taxon>Symbiodinium</taxon>
    </lineage>
</organism>
<evidence type="ECO:0000313" key="3">
    <source>
        <dbReference type="Proteomes" id="UP000604046"/>
    </source>
</evidence>